<evidence type="ECO:0000313" key="2">
    <source>
        <dbReference type="EMBL" id="GAA4753124.1"/>
    </source>
</evidence>
<feature type="region of interest" description="Disordered" evidence="1">
    <location>
        <begin position="77"/>
        <end position="97"/>
    </location>
</feature>
<sequence length="97" mass="10934">MSDVTPQEMRDEADRLDREAALLEKWAAERYDDSARLYRGGSSTFVMSIDTADGYMKEARQMRIDARDFRLIADLRERQAAERAGGEPPAPGQPRAG</sequence>
<name>A0ABP8ZD51_9ACTN</name>
<evidence type="ECO:0000256" key="1">
    <source>
        <dbReference type="SAM" id="MobiDB-lite"/>
    </source>
</evidence>
<dbReference type="EMBL" id="BAABIE010000011">
    <property type="protein sequence ID" value="GAA4753124.1"/>
    <property type="molecule type" value="Genomic_DNA"/>
</dbReference>
<dbReference type="RefSeq" id="WP_345313783.1">
    <property type="nucleotide sequence ID" value="NZ_BAABIE010000011.1"/>
</dbReference>
<proteinExistence type="predicted"/>
<protein>
    <submittedName>
        <fullName evidence="2">Uncharacterized protein</fullName>
    </submittedName>
</protein>
<reference evidence="3" key="1">
    <citation type="journal article" date="2019" name="Int. J. Syst. Evol. Microbiol.">
        <title>The Global Catalogue of Microorganisms (GCM) 10K type strain sequencing project: providing services to taxonomists for standard genome sequencing and annotation.</title>
        <authorList>
            <consortium name="The Broad Institute Genomics Platform"/>
            <consortium name="The Broad Institute Genome Sequencing Center for Infectious Disease"/>
            <person name="Wu L."/>
            <person name="Ma J."/>
        </authorList>
    </citation>
    <scope>NUCLEOTIDE SEQUENCE [LARGE SCALE GENOMIC DNA]</scope>
    <source>
        <strain evidence="3">JCM 18077</strain>
    </source>
</reference>
<comment type="caution">
    <text evidence="2">The sequence shown here is derived from an EMBL/GenBank/DDBJ whole genome shotgun (WGS) entry which is preliminary data.</text>
</comment>
<feature type="compositionally biased region" description="Pro residues" evidence="1">
    <location>
        <begin position="88"/>
        <end position="97"/>
    </location>
</feature>
<evidence type="ECO:0000313" key="3">
    <source>
        <dbReference type="Proteomes" id="UP001500822"/>
    </source>
</evidence>
<accession>A0ABP8ZD51</accession>
<dbReference type="Proteomes" id="UP001500822">
    <property type="component" value="Unassembled WGS sequence"/>
</dbReference>
<organism evidence="2 3">
    <name type="scientific">Gordonia alkaliphila</name>
    <dbReference type="NCBI Taxonomy" id="1053547"/>
    <lineage>
        <taxon>Bacteria</taxon>
        <taxon>Bacillati</taxon>
        <taxon>Actinomycetota</taxon>
        <taxon>Actinomycetes</taxon>
        <taxon>Mycobacteriales</taxon>
        <taxon>Gordoniaceae</taxon>
        <taxon>Gordonia</taxon>
    </lineage>
</organism>
<gene>
    <name evidence="2" type="ORF">GCM10023217_25480</name>
</gene>
<keyword evidence="3" id="KW-1185">Reference proteome</keyword>